<dbReference type="PANTHER" id="PTHR10773">
    <property type="entry name" value="DNA-DIRECTED RNA POLYMERASES I, II, AND III SUBUNIT RPABC2"/>
    <property type="match status" value="1"/>
</dbReference>
<accession>A0ABQ9I0M1</accession>
<comment type="caution">
    <text evidence="1">The sequence shown here is derived from an EMBL/GenBank/DDBJ whole genome shotgun (WGS) entry which is preliminary data.</text>
</comment>
<gene>
    <name evidence="1" type="ORF">PR048_009037</name>
</gene>
<protein>
    <submittedName>
        <fullName evidence="1">Uncharacterized protein</fullName>
    </submittedName>
</protein>
<name>A0ABQ9I0M1_9NEOP</name>
<dbReference type="EMBL" id="JARBHB010000003">
    <property type="protein sequence ID" value="KAJ8889538.1"/>
    <property type="molecule type" value="Genomic_DNA"/>
</dbReference>
<evidence type="ECO:0000313" key="1">
    <source>
        <dbReference type="EMBL" id="KAJ8889538.1"/>
    </source>
</evidence>
<sequence length="335" mass="37500">MMSFSESSIRERESNESIAKRGANEMGTCILVFLQEICQTQQHLVFYLNNSAGQNKNNAIASLYLFAVETLNIPRITQKYLVPGDSQNEGDYMHATIGTNKVGKCYIVKELKTEDIKYLKKLAKEIRSNYNVNEDGQKVNWNFLKVIEAREDSPNTLFYKTDYEENDFKTILVYENSPRLPRNKIKDILDLFSSSVIPRIHHPLFNNLQAQENNIEGEKVNEDIDEVVDSILASSIGAAPGYSNPSPGDCWCSYCMHTLPIPYAVLSSLNIEVVRADEVDVTLILSCTGIHGRGGDMPDSREYPLTSGIVLQYSQMRKSSSDPAYNSALSALVGG</sequence>
<evidence type="ECO:0000313" key="2">
    <source>
        <dbReference type="Proteomes" id="UP001159363"/>
    </source>
</evidence>
<organism evidence="1 2">
    <name type="scientific">Dryococelus australis</name>
    <dbReference type="NCBI Taxonomy" id="614101"/>
    <lineage>
        <taxon>Eukaryota</taxon>
        <taxon>Metazoa</taxon>
        <taxon>Ecdysozoa</taxon>
        <taxon>Arthropoda</taxon>
        <taxon>Hexapoda</taxon>
        <taxon>Insecta</taxon>
        <taxon>Pterygota</taxon>
        <taxon>Neoptera</taxon>
        <taxon>Polyneoptera</taxon>
        <taxon>Phasmatodea</taxon>
        <taxon>Verophasmatodea</taxon>
        <taxon>Anareolatae</taxon>
        <taxon>Phasmatidae</taxon>
        <taxon>Eurycanthinae</taxon>
        <taxon>Dryococelus</taxon>
    </lineage>
</organism>
<dbReference type="Proteomes" id="UP001159363">
    <property type="component" value="Chromosome 3"/>
</dbReference>
<proteinExistence type="predicted"/>
<keyword evidence="2" id="KW-1185">Reference proteome</keyword>
<reference evidence="1 2" key="1">
    <citation type="submission" date="2023-02" db="EMBL/GenBank/DDBJ databases">
        <title>LHISI_Scaffold_Assembly.</title>
        <authorList>
            <person name="Stuart O.P."/>
            <person name="Cleave R."/>
            <person name="Magrath M.J.L."/>
            <person name="Mikheyev A.S."/>
        </authorList>
    </citation>
    <scope>NUCLEOTIDE SEQUENCE [LARGE SCALE GENOMIC DNA]</scope>
    <source>
        <strain evidence="1">Daus_M_001</strain>
        <tissue evidence="1">Leg muscle</tissue>
    </source>
</reference>
<dbReference type="PANTHER" id="PTHR10773:SF19">
    <property type="match status" value="1"/>
</dbReference>